<dbReference type="WBParaSite" id="JU765_v2.g2931.t1">
    <property type="protein sequence ID" value="JU765_v2.g2931.t1"/>
    <property type="gene ID" value="JU765_v2.g2931"/>
</dbReference>
<name>A0AC34R372_9BILA</name>
<dbReference type="Proteomes" id="UP000887576">
    <property type="component" value="Unplaced"/>
</dbReference>
<proteinExistence type="predicted"/>
<accession>A0AC34R372</accession>
<reference evidence="2" key="1">
    <citation type="submission" date="2022-11" db="UniProtKB">
        <authorList>
            <consortium name="WormBaseParasite"/>
        </authorList>
    </citation>
    <scope>IDENTIFICATION</scope>
</reference>
<sequence>MANAGGELVTIVAEKLTREDTIVVNESGATIEKGLVLHGSNPPVDVGDALVTVNGEQFASIEDLLQ</sequence>
<protein>
    <submittedName>
        <fullName evidence="2">Uncharacterized protein</fullName>
    </submittedName>
</protein>
<evidence type="ECO:0000313" key="2">
    <source>
        <dbReference type="WBParaSite" id="JU765_v2.g2931.t1"/>
    </source>
</evidence>
<evidence type="ECO:0000313" key="1">
    <source>
        <dbReference type="Proteomes" id="UP000887576"/>
    </source>
</evidence>
<organism evidence="1 2">
    <name type="scientific">Panagrolaimus sp. JU765</name>
    <dbReference type="NCBI Taxonomy" id="591449"/>
    <lineage>
        <taxon>Eukaryota</taxon>
        <taxon>Metazoa</taxon>
        <taxon>Ecdysozoa</taxon>
        <taxon>Nematoda</taxon>
        <taxon>Chromadorea</taxon>
        <taxon>Rhabditida</taxon>
        <taxon>Tylenchina</taxon>
        <taxon>Panagrolaimomorpha</taxon>
        <taxon>Panagrolaimoidea</taxon>
        <taxon>Panagrolaimidae</taxon>
        <taxon>Panagrolaimus</taxon>
    </lineage>
</organism>